<sequence length="312" mass="32888">MRNGRALLLVGLAAAGSGLSAAIAAGPDINHGRWVATGGFYEEAGGLACARCHSLDGSGDSSGAFPRLTDQSAWYLYKTLKDFAAGLRPNEVMQQVARQLTDAEMADVSAYYAAIEDAPYPPRPQADQQVVQIGGAIAAIGVPDQGVPACVSCHGDDGLGAPPIYPYLAGQFAPYIEHQLMLWKEGRRDGDPLNIMEFIARNMTDDQIRAVALYFASLRPQEVTPDEELYLTLEETEFAPADRAEQGSDSGGDRGGATNDDGQEAEDADESGQTQDGLQNGTSATQGQGQEGRSQPEEGQPAPGPENGGGRE</sequence>
<dbReference type="InterPro" id="IPR050597">
    <property type="entry name" value="Cytochrome_c_Oxidase_Subunit"/>
</dbReference>
<accession>A0ABY5MFA8</accession>
<evidence type="ECO:0000256" key="2">
    <source>
        <dbReference type="ARBA" id="ARBA00022617"/>
    </source>
</evidence>
<feature type="region of interest" description="Disordered" evidence="7">
    <location>
        <begin position="236"/>
        <end position="312"/>
    </location>
</feature>
<dbReference type="RefSeq" id="WP_338528895.1">
    <property type="nucleotide sequence ID" value="NZ_CP030941.1"/>
</dbReference>
<evidence type="ECO:0000313" key="10">
    <source>
        <dbReference type="EMBL" id="UUP16477.1"/>
    </source>
</evidence>
<keyword evidence="3 6" id="KW-0479">Metal-binding</keyword>
<reference evidence="10 11" key="1">
    <citation type="submission" date="2018-07" db="EMBL/GenBank/DDBJ databases">
        <title>Genome sequence of Nitratireductor thuwali#1536.</title>
        <authorList>
            <person name="Michoud G."/>
            <person name="Merlino G."/>
            <person name="Sefrji F.O."/>
            <person name="Daffonchio D."/>
        </authorList>
    </citation>
    <scope>NUCLEOTIDE SEQUENCE [LARGE SCALE GENOMIC DNA]</scope>
    <source>
        <strain evidence="11">Nit1536</strain>
    </source>
</reference>
<dbReference type="SUPFAM" id="SSF46626">
    <property type="entry name" value="Cytochrome c"/>
    <property type="match status" value="2"/>
</dbReference>
<evidence type="ECO:0000259" key="9">
    <source>
        <dbReference type="PROSITE" id="PS51007"/>
    </source>
</evidence>
<feature type="signal peptide" evidence="8">
    <location>
        <begin position="1"/>
        <end position="24"/>
    </location>
</feature>
<proteinExistence type="predicted"/>
<dbReference type="InterPro" id="IPR036909">
    <property type="entry name" value="Cyt_c-like_dom_sf"/>
</dbReference>
<keyword evidence="5 6" id="KW-0408">Iron</keyword>
<dbReference type="EMBL" id="CP030941">
    <property type="protein sequence ID" value="UUP16477.1"/>
    <property type="molecule type" value="Genomic_DNA"/>
</dbReference>
<feature type="compositionally biased region" description="Polar residues" evidence="7">
    <location>
        <begin position="271"/>
        <end position="293"/>
    </location>
</feature>
<feature type="chain" id="PRO_5045700643" evidence="8">
    <location>
        <begin position="25"/>
        <end position="312"/>
    </location>
</feature>
<evidence type="ECO:0000313" key="11">
    <source>
        <dbReference type="Proteomes" id="UP001342418"/>
    </source>
</evidence>
<feature type="compositionally biased region" description="Acidic residues" evidence="7">
    <location>
        <begin position="261"/>
        <end position="270"/>
    </location>
</feature>
<dbReference type="PROSITE" id="PS51007">
    <property type="entry name" value="CYTC"/>
    <property type="match status" value="2"/>
</dbReference>
<name>A0ABY5MFA8_9HYPH</name>
<evidence type="ECO:0000256" key="5">
    <source>
        <dbReference type="ARBA" id="ARBA00023004"/>
    </source>
</evidence>
<keyword evidence="8" id="KW-0732">Signal</keyword>
<keyword evidence="1" id="KW-0813">Transport</keyword>
<evidence type="ECO:0000256" key="6">
    <source>
        <dbReference type="PROSITE-ProRule" id="PRU00433"/>
    </source>
</evidence>
<dbReference type="PANTHER" id="PTHR33751:SF9">
    <property type="entry name" value="CYTOCHROME C4"/>
    <property type="match status" value="1"/>
</dbReference>
<dbReference type="Pfam" id="PF00034">
    <property type="entry name" value="Cytochrom_C"/>
    <property type="match status" value="2"/>
</dbReference>
<keyword evidence="11" id="KW-1185">Reference proteome</keyword>
<gene>
    <name evidence="10" type="primary">cycA_1</name>
    <name evidence="10" type="ORF">NTH_00924</name>
</gene>
<evidence type="ECO:0000256" key="4">
    <source>
        <dbReference type="ARBA" id="ARBA00022982"/>
    </source>
</evidence>
<evidence type="ECO:0000256" key="7">
    <source>
        <dbReference type="SAM" id="MobiDB-lite"/>
    </source>
</evidence>
<dbReference type="Gene3D" id="1.10.760.10">
    <property type="entry name" value="Cytochrome c-like domain"/>
    <property type="match status" value="2"/>
</dbReference>
<dbReference type="Proteomes" id="UP001342418">
    <property type="component" value="Chromosome"/>
</dbReference>
<keyword evidence="2 6" id="KW-0349">Heme</keyword>
<protein>
    <submittedName>
        <fullName evidence="10">Cytochrome c4</fullName>
    </submittedName>
</protein>
<feature type="domain" description="Cytochrome c" evidence="9">
    <location>
        <begin position="21"/>
        <end position="116"/>
    </location>
</feature>
<evidence type="ECO:0000256" key="3">
    <source>
        <dbReference type="ARBA" id="ARBA00022723"/>
    </source>
</evidence>
<dbReference type="PANTHER" id="PTHR33751">
    <property type="entry name" value="CBB3-TYPE CYTOCHROME C OXIDASE SUBUNIT FIXP"/>
    <property type="match status" value="1"/>
</dbReference>
<dbReference type="InterPro" id="IPR009056">
    <property type="entry name" value="Cyt_c-like_dom"/>
</dbReference>
<keyword evidence="4" id="KW-0249">Electron transport</keyword>
<evidence type="ECO:0000256" key="1">
    <source>
        <dbReference type="ARBA" id="ARBA00022448"/>
    </source>
</evidence>
<evidence type="ECO:0000256" key="8">
    <source>
        <dbReference type="SAM" id="SignalP"/>
    </source>
</evidence>
<feature type="domain" description="Cytochrome c" evidence="9">
    <location>
        <begin position="129"/>
        <end position="219"/>
    </location>
</feature>
<organism evidence="10 11">
    <name type="scientific">Nitratireductor thuwali</name>
    <dbReference type="NCBI Taxonomy" id="2267699"/>
    <lineage>
        <taxon>Bacteria</taxon>
        <taxon>Pseudomonadati</taxon>
        <taxon>Pseudomonadota</taxon>
        <taxon>Alphaproteobacteria</taxon>
        <taxon>Hyphomicrobiales</taxon>
        <taxon>Phyllobacteriaceae</taxon>
        <taxon>Nitratireductor</taxon>
    </lineage>
</organism>